<gene>
    <name evidence="1" type="ORF">E8A74_25255</name>
</gene>
<evidence type="ECO:0000313" key="1">
    <source>
        <dbReference type="EMBL" id="TKD03512.1"/>
    </source>
</evidence>
<evidence type="ECO:0000313" key="2">
    <source>
        <dbReference type="Proteomes" id="UP000309215"/>
    </source>
</evidence>
<dbReference type="RefSeq" id="WP_136931632.1">
    <property type="nucleotide sequence ID" value="NZ_SSMQ01000028.1"/>
</dbReference>
<accession>A0A4U1J9F6</accession>
<dbReference type="Proteomes" id="UP000309215">
    <property type="component" value="Unassembled WGS sequence"/>
</dbReference>
<proteinExistence type="predicted"/>
<dbReference type="AlphaFoldDB" id="A0A4U1J9F6"/>
<organism evidence="1 2">
    <name type="scientific">Polyangium fumosum</name>
    <dbReference type="NCBI Taxonomy" id="889272"/>
    <lineage>
        <taxon>Bacteria</taxon>
        <taxon>Pseudomonadati</taxon>
        <taxon>Myxococcota</taxon>
        <taxon>Polyangia</taxon>
        <taxon>Polyangiales</taxon>
        <taxon>Polyangiaceae</taxon>
        <taxon>Polyangium</taxon>
    </lineage>
</organism>
<evidence type="ECO:0008006" key="3">
    <source>
        <dbReference type="Google" id="ProtNLM"/>
    </source>
</evidence>
<protein>
    <recommendedName>
        <fullName evidence="3">STAS/SEC14 domain-containing protein</fullName>
    </recommendedName>
</protein>
<comment type="caution">
    <text evidence="1">The sequence shown here is derived from an EMBL/GenBank/DDBJ whole genome shotgun (WGS) entry which is preliminary data.</text>
</comment>
<dbReference type="EMBL" id="SSMQ01000028">
    <property type="protein sequence ID" value="TKD03512.1"/>
    <property type="molecule type" value="Genomic_DNA"/>
</dbReference>
<sequence length="150" mass="16490">MSTSTPRISGGDFTDWKMLGTHGYRIESTDIFHVRFAGSVDGSTIETFYDLQAAYAATIGRPISLLVDITKFGEFSTEGRKLSTALDPTGTIAATGIYGGTFRQQMVMNMLTRAGSLLRPWLPPLQFFAHEAEARAFLDACRAERNAREA</sequence>
<reference evidence="1 2" key="1">
    <citation type="submission" date="2019-04" db="EMBL/GenBank/DDBJ databases">
        <authorList>
            <person name="Li Y."/>
            <person name="Wang J."/>
        </authorList>
    </citation>
    <scope>NUCLEOTIDE SEQUENCE [LARGE SCALE GENOMIC DNA]</scope>
    <source>
        <strain evidence="1 2">DSM 14668</strain>
    </source>
</reference>
<name>A0A4U1J9F6_9BACT</name>
<keyword evidence="2" id="KW-1185">Reference proteome</keyword>